<feature type="transmembrane region" description="Helical" evidence="8">
    <location>
        <begin position="341"/>
        <end position="359"/>
    </location>
</feature>
<feature type="transmembrane region" description="Helical" evidence="8">
    <location>
        <begin position="404"/>
        <end position="426"/>
    </location>
</feature>
<evidence type="ECO:0000313" key="10">
    <source>
        <dbReference type="Proteomes" id="UP001255185"/>
    </source>
</evidence>
<comment type="subcellular location">
    <subcellularLocation>
        <location evidence="1">Cell membrane</location>
        <topology evidence="1">Multi-pass membrane protein</topology>
    </subcellularLocation>
</comment>
<comment type="caution">
    <text evidence="9">The sequence shown here is derived from an EMBL/GenBank/DDBJ whole genome shotgun (WGS) entry which is preliminary data.</text>
</comment>
<keyword evidence="5" id="KW-0653">Protein transport</keyword>
<keyword evidence="6 8" id="KW-1133">Transmembrane helix</keyword>
<feature type="transmembrane region" description="Helical" evidence="8">
    <location>
        <begin position="71"/>
        <end position="91"/>
    </location>
</feature>
<feature type="transmembrane region" description="Helical" evidence="8">
    <location>
        <begin position="188"/>
        <end position="209"/>
    </location>
</feature>
<dbReference type="InterPro" id="IPR005279">
    <property type="entry name" value="Dipep/tripep_permease"/>
</dbReference>
<feature type="transmembrane region" description="Helical" evidence="8">
    <location>
        <begin position="260"/>
        <end position="277"/>
    </location>
</feature>
<dbReference type="Proteomes" id="UP001255185">
    <property type="component" value="Unassembled WGS sequence"/>
</dbReference>
<keyword evidence="2" id="KW-0813">Transport</keyword>
<organism evidence="9 10">
    <name type="scientific">Flavobacterium arsenatis</name>
    <dbReference type="NCBI Taxonomy" id="1484332"/>
    <lineage>
        <taxon>Bacteria</taxon>
        <taxon>Pseudomonadati</taxon>
        <taxon>Bacteroidota</taxon>
        <taxon>Flavobacteriia</taxon>
        <taxon>Flavobacteriales</taxon>
        <taxon>Flavobacteriaceae</taxon>
        <taxon>Flavobacterium</taxon>
    </lineage>
</organism>
<dbReference type="InterPro" id="IPR000109">
    <property type="entry name" value="POT_fam"/>
</dbReference>
<feature type="transmembrane region" description="Helical" evidence="8">
    <location>
        <begin position="123"/>
        <end position="141"/>
    </location>
</feature>
<protein>
    <submittedName>
        <fullName evidence="9">POT family proton-dependent oligopeptide transporter</fullName>
    </submittedName>
</protein>
<proteinExistence type="predicted"/>
<keyword evidence="4 8" id="KW-0812">Transmembrane</keyword>
<dbReference type="NCBIfam" id="TIGR00924">
    <property type="entry name" value="yjdL_sub1_fam"/>
    <property type="match status" value="1"/>
</dbReference>
<evidence type="ECO:0000256" key="1">
    <source>
        <dbReference type="ARBA" id="ARBA00004651"/>
    </source>
</evidence>
<dbReference type="SUPFAM" id="SSF103473">
    <property type="entry name" value="MFS general substrate transporter"/>
    <property type="match status" value="1"/>
</dbReference>
<accession>A0ABU1TKC1</accession>
<feature type="transmembrane region" description="Helical" evidence="8">
    <location>
        <begin position="479"/>
        <end position="500"/>
    </location>
</feature>
<evidence type="ECO:0000256" key="7">
    <source>
        <dbReference type="ARBA" id="ARBA00023136"/>
    </source>
</evidence>
<keyword evidence="3" id="KW-1003">Cell membrane</keyword>
<dbReference type="RefSeq" id="WP_310023930.1">
    <property type="nucleotide sequence ID" value="NZ_JAVDVI010000001.1"/>
</dbReference>
<dbReference type="InterPro" id="IPR050171">
    <property type="entry name" value="MFS_Transporters"/>
</dbReference>
<evidence type="ECO:0000256" key="6">
    <source>
        <dbReference type="ARBA" id="ARBA00022989"/>
    </source>
</evidence>
<dbReference type="CDD" id="cd17346">
    <property type="entry name" value="MFS_DtpA_like"/>
    <property type="match status" value="1"/>
</dbReference>
<evidence type="ECO:0000256" key="2">
    <source>
        <dbReference type="ARBA" id="ARBA00022448"/>
    </source>
</evidence>
<evidence type="ECO:0000313" key="9">
    <source>
        <dbReference type="EMBL" id="MDR6966381.1"/>
    </source>
</evidence>
<sequence>MENNYPLSSANAGPTLEEIQNFEGKYPKQLWYLFLVEMWERFCFYGMRGVLTIFMADQILGLALSDKEANLKYGAIQAFVYAFTFIGGIFADKILGFKKSLLFGATVMILGNLIIAFSPQEFFYLGITLSIIGTGFFKPNISSMVGELYKEGDSRRDAGFGLFYSGINIGALLGGAVCVYLGTSPDYGWSYAFLSAAIVMVIGLITFIYTKKSLGPIGNSPLLNLEPTKRTTREIAVYVGSLLSIPLIFMMIKNTDYTDYFMYTIGPLAVLYFLFETFKESDERARKKLIAAFVFILFSVVFWAFFEQSGGSLALFAKNNLHHNLLFFEINPNIVNNTSNSLFVIIFSPIVGLIWLAMAKKKIEPNTVMKFGIGFLFLAASFYTFYYTRFFADSEGITSLNLFTFAYLIITFGELCLSPIGLSIMTKLSPKRLSGMMMGMWFLASAYGQYAAGLLGAGMSSPDENATLLTKLQGYTEGYYQLAIYALVAGLLLIIVSPLIRKLMQEVK</sequence>
<gene>
    <name evidence="9" type="ORF">J2X31_000374</name>
</gene>
<dbReference type="EMBL" id="JAVDVI010000001">
    <property type="protein sequence ID" value="MDR6966381.1"/>
    <property type="molecule type" value="Genomic_DNA"/>
</dbReference>
<keyword evidence="7 8" id="KW-0472">Membrane</keyword>
<feature type="transmembrane region" description="Helical" evidence="8">
    <location>
        <begin position="162"/>
        <end position="182"/>
    </location>
</feature>
<feature type="transmembrane region" description="Helical" evidence="8">
    <location>
        <begin position="100"/>
        <end position="117"/>
    </location>
</feature>
<feature type="transmembrane region" description="Helical" evidence="8">
    <location>
        <begin position="438"/>
        <end position="459"/>
    </location>
</feature>
<feature type="transmembrane region" description="Helical" evidence="8">
    <location>
        <begin position="42"/>
        <end position="65"/>
    </location>
</feature>
<reference evidence="9 10" key="1">
    <citation type="submission" date="2023-07" db="EMBL/GenBank/DDBJ databases">
        <title>Sorghum-associated microbial communities from plants grown in Nebraska, USA.</title>
        <authorList>
            <person name="Schachtman D."/>
        </authorList>
    </citation>
    <scope>NUCLEOTIDE SEQUENCE [LARGE SCALE GENOMIC DNA]</scope>
    <source>
        <strain evidence="9 10">3773</strain>
    </source>
</reference>
<dbReference type="PANTHER" id="PTHR23517:SF15">
    <property type="entry name" value="PROTON-DEPENDENT OLIGOPEPTIDE FAMILY TRANSPORT PROTEIN"/>
    <property type="match status" value="1"/>
</dbReference>
<dbReference type="InterPro" id="IPR036259">
    <property type="entry name" value="MFS_trans_sf"/>
</dbReference>
<dbReference type="Pfam" id="PF00854">
    <property type="entry name" value="PTR2"/>
    <property type="match status" value="1"/>
</dbReference>
<feature type="transmembrane region" description="Helical" evidence="8">
    <location>
        <begin position="371"/>
        <end position="392"/>
    </location>
</feature>
<feature type="transmembrane region" description="Helical" evidence="8">
    <location>
        <begin position="289"/>
        <end position="306"/>
    </location>
</feature>
<feature type="transmembrane region" description="Helical" evidence="8">
    <location>
        <begin position="235"/>
        <end position="254"/>
    </location>
</feature>
<evidence type="ECO:0000256" key="3">
    <source>
        <dbReference type="ARBA" id="ARBA00022475"/>
    </source>
</evidence>
<keyword evidence="10" id="KW-1185">Reference proteome</keyword>
<evidence type="ECO:0000256" key="8">
    <source>
        <dbReference type="SAM" id="Phobius"/>
    </source>
</evidence>
<evidence type="ECO:0000256" key="5">
    <source>
        <dbReference type="ARBA" id="ARBA00022856"/>
    </source>
</evidence>
<dbReference type="PANTHER" id="PTHR23517">
    <property type="entry name" value="RESISTANCE PROTEIN MDTM, PUTATIVE-RELATED-RELATED"/>
    <property type="match status" value="1"/>
</dbReference>
<evidence type="ECO:0000256" key="4">
    <source>
        <dbReference type="ARBA" id="ARBA00022692"/>
    </source>
</evidence>
<dbReference type="Gene3D" id="1.20.1250.20">
    <property type="entry name" value="MFS general substrate transporter like domains"/>
    <property type="match status" value="1"/>
</dbReference>
<name>A0ABU1TKC1_9FLAO</name>
<keyword evidence="5" id="KW-0571">Peptide transport</keyword>